<evidence type="ECO:0000256" key="1">
    <source>
        <dbReference type="ARBA" id="ARBA00004571"/>
    </source>
</evidence>
<dbReference type="PRINTS" id="PR00184">
    <property type="entry name" value="NEISSPPORIN"/>
</dbReference>
<evidence type="ECO:0000256" key="10">
    <source>
        <dbReference type="ARBA" id="ARBA00023237"/>
    </source>
</evidence>
<protein>
    <submittedName>
        <fullName evidence="13">Porin</fullName>
    </submittedName>
</protein>
<dbReference type="EMBL" id="QEOB01000003">
    <property type="protein sequence ID" value="PVX85657.1"/>
    <property type="molecule type" value="Genomic_DNA"/>
</dbReference>
<evidence type="ECO:0000256" key="11">
    <source>
        <dbReference type="SAM" id="SignalP"/>
    </source>
</evidence>
<dbReference type="PANTHER" id="PTHR34501:SF9">
    <property type="entry name" value="MAJOR OUTER MEMBRANE PROTEIN P.IA"/>
    <property type="match status" value="1"/>
</dbReference>
<dbReference type="Gene3D" id="2.40.160.10">
    <property type="entry name" value="Porin"/>
    <property type="match status" value="1"/>
</dbReference>
<dbReference type="Proteomes" id="UP000245712">
    <property type="component" value="Unassembled WGS sequence"/>
</dbReference>
<reference evidence="13 14" key="1">
    <citation type="submission" date="2018-05" db="EMBL/GenBank/DDBJ databases">
        <title>Genomic Encyclopedia of Type Strains, Phase IV (KMG-V): Genome sequencing to study the core and pangenomes of soil and plant-associated prokaryotes.</title>
        <authorList>
            <person name="Whitman W."/>
        </authorList>
    </citation>
    <scope>NUCLEOTIDE SEQUENCE [LARGE SCALE GENOMIC DNA]</scope>
    <source>
        <strain evidence="13 14">SCZa-39</strain>
    </source>
</reference>
<proteinExistence type="predicted"/>
<dbReference type="InterPro" id="IPR002299">
    <property type="entry name" value="Porin_Neis"/>
</dbReference>
<organism evidence="13 14">
    <name type="scientific">Paraburkholderia unamae</name>
    <dbReference type="NCBI Taxonomy" id="219649"/>
    <lineage>
        <taxon>Bacteria</taxon>
        <taxon>Pseudomonadati</taxon>
        <taxon>Pseudomonadota</taxon>
        <taxon>Betaproteobacteria</taxon>
        <taxon>Burkholderiales</taxon>
        <taxon>Burkholderiaceae</taxon>
        <taxon>Paraburkholderia</taxon>
    </lineage>
</organism>
<dbReference type="InterPro" id="IPR033900">
    <property type="entry name" value="Gram_neg_porin_domain"/>
</dbReference>
<evidence type="ECO:0000256" key="7">
    <source>
        <dbReference type="ARBA" id="ARBA00023065"/>
    </source>
</evidence>
<comment type="caution">
    <text evidence="13">The sequence shown here is derived from an EMBL/GenBank/DDBJ whole genome shotgun (WGS) entry which is preliminary data.</text>
</comment>
<accession>A0ABX5KW61</accession>
<name>A0ABX5KW61_9BURK</name>
<evidence type="ECO:0000313" key="14">
    <source>
        <dbReference type="Proteomes" id="UP000245712"/>
    </source>
</evidence>
<evidence type="ECO:0000259" key="12">
    <source>
        <dbReference type="Pfam" id="PF13609"/>
    </source>
</evidence>
<evidence type="ECO:0000256" key="6">
    <source>
        <dbReference type="ARBA" id="ARBA00022729"/>
    </source>
</evidence>
<dbReference type="CDD" id="cd00342">
    <property type="entry name" value="gram_neg_porins"/>
    <property type="match status" value="1"/>
</dbReference>
<keyword evidence="7" id="KW-0406">Ion transport</keyword>
<keyword evidence="4" id="KW-1134">Transmembrane beta strand</keyword>
<evidence type="ECO:0000256" key="8">
    <source>
        <dbReference type="ARBA" id="ARBA00023114"/>
    </source>
</evidence>
<feature type="chain" id="PRO_5047545251" evidence="11">
    <location>
        <begin position="28"/>
        <end position="360"/>
    </location>
</feature>
<evidence type="ECO:0000313" key="13">
    <source>
        <dbReference type="EMBL" id="PVX85657.1"/>
    </source>
</evidence>
<keyword evidence="10" id="KW-0998">Cell outer membrane</keyword>
<keyword evidence="5" id="KW-0812">Transmembrane</keyword>
<evidence type="ECO:0000256" key="2">
    <source>
        <dbReference type="ARBA" id="ARBA00011233"/>
    </source>
</evidence>
<feature type="domain" description="Porin" evidence="12">
    <location>
        <begin position="20"/>
        <end position="330"/>
    </location>
</feature>
<dbReference type="Pfam" id="PF13609">
    <property type="entry name" value="Porin_4"/>
    <property type="match status" value="1"/>
</dbReference>
<dbReference type="InterPro" id="IPR023614">
    <property type="entry name" value="Porin_dom_sf"/>
</dbReference>
<keyword evidence="14" id="KW-1185">Reference proteome</keyword>
<feature type="signal peptide" evidence="11">
    <location>
        <begin position="1"/>
        <end position="27"/>
    </location>
</feature>
<keyword evidence="3" id="KW-0813">Transport</keyword>
<keyword evidence="8" id="KW-0626">Porin</keyword>
<comment type="subunit">
    <text evidence="2">Homotrimer.</text>
</comment>
<sequence>MPKKRKLVLKRIVCAMGWTLAAGAAHAQSSVTLYGLLDGGLLYTSKTLNAATGQNAGHQFSATDGGMAPSQFGLTGTEDLGGGLKARFKLESGISVMTGGFNNSNGNLFGRQAYVALDSPYGTATAGLQFSPLFLALYGTDPRGFSQFGSGLELYVDNVLGTGAFNANGVSYTSPDIYGFRGSAMLAFGGTAGNFQAGRQYSASLQYENGSLLINAAIYSGNSGGTVNTPIPTTIAFWGRTLGTTYKFGIVTAKLQFVNYKVAQSFDSNIYSGGLDCYVTPQLDLNGGVYFTSDRNHTTNHSIMGALGATYSVSPRTALYAQVGVVDNHGAMDTGLSLNNALYGVQGTTIGTSVGIRHSF</sequence>
<dbReference type="SUPFAM" id="SSF56935">
    <property type="entry name" value="Porins"/>
    <property type="match status" value="1"/>
</dbReference>
<evidence type="ECO:0000256" key="4">
    <source>
        <dbReference type="ARBA" id="ARBA00022452"/>
    </source>
</evidence>
<evidence type="ECO:0000256" key="9">
    <source>
        <dbReference type="ARBA" id="ARBA00023136"/>
    </source>
</evidence>
<evidence type="ECO:0000256" key="3">
    <source>
        <dbReference type="ARBA" id="ARBA00022448"/>
    </source>
</evidence>
<dbReference type="PANTHER" id="PTHR34501">
    <property type="entry name" value="PROTEIN YDDL-RELATED"/>
    <property type="match status" value="1"/>
</dbReference>
<gene>
    <name evidence="13" type="ORF">C7402_103234</name>
</gene>
<comment type="subcellular location">
    <subcellularLocation>
        <location evidence="1">Cell outer membrane</location>
        <topology evidence="1">Multi-pass membrane protein</topology>
    </subcellularLocation>
</comment>
<keyword evidence="9" id="KW-0472">Membrane</keyword>
<evidence type="ECO:0000256" key="5">
    <source>
        <dbReference type="ARBA" id="ARBA00022692"/>
    </source>
</evidence>
<dbReference type="InterPro" id="IPR050298">
    <property type="entry name" value="Gram-neg_bact_OMP"/>
</dbReference>
<keyword evidence="6 11" id="KW-0732">Signal</keyword>